<sequence length="607" mass="69318">MQNKSARIRHRWVHRFQVWLLAAVVSTAISTYLTVRYFESSQPTANYTFEEDPIVKRDPEVSCVFPVPNPLNSEVMKYYRKLGRLRCSSYLPLWTKLTENGTLVHNSDVGASESMTFPCHYSEIQRPSNDGAVIYGPYKELHDSGAVPETDFIYVECDNIFGIPLYSDFYAYARKNLNIRDYESDSEVSVAMIGLDSMSRVNFMRQMPLTYEYVTELGAVTMLGYNKVGTNTFPNVMPMLTGRAPPAATSHFDYVRFIWDEFADAGAVTTYAEDWPNHGTFQLAGRSGFLKQPTNHYMHTFYRALQDSFKEKLDMPHCLSARPIHSHHLTYLLSIFRAYRNSPSFMFSLHNGMTHDSFNLPQLMDADLRDFLRTAYESGFLNRTVLILYGDHGQRIDSVRTTEGGRIEDLMPLMSFVLPENLDPAWKTNLSANRNRLTSNFDIYPTLVDILGTLGPFEDKVKNLQKEALGRSLFSEVDKNRTCEQAHIEDRFCSCANDLHMSLPTTMDVCQKSAESWIARINGKFVDRTICSTLSLKDVSSCKRTSKPRLNTMYHVTFRTTPGYMTAPASDLRRPLVNKQPPARTADPRIAAQLFPFLSGHEHFHSC</sequence>
<keyword evidence="1" id="KW-0812">Transmembrane</keyword>
<keyword evidence="3" id="KW-1185">Reference proteome</keyword>
<evidence type="ECO:0000256" key="1">
    <source>
        <dbReference type="SAM" id="Phobius"/>
    </source>
</evidence>
<keyword evidence="1" id="KW-0472">Membrane</keyword>
<accession>A0ABN7BEQ0</accession>
<name>A0ABN7BEQ0_9HEMI</name>
<dbReference type="InterPro" id="IPR017850">
    <property type="entry name" value="Alkaline_phosphatase_core_sf"/>
</dbReference>
<evidence type="ECO:0000313" key="2">
    <source>
        <dbReference type="EMBL" id="BET02183.1"/>
    </source>
</evidence>
<reference evidence="2 3" key="1">
    <citation type="submission" date="2023-09" db="EMBL/GenBank/DDBJ databases">
        <title>Nesidiocoris tenuis whole genome shotgun sequence.</title>
        <authorList>
            <person name="Shibata T."/>
            <person name="Shimoda M."/>
            <person name="Kobayashi T."/>
            <person name="Uehara T."/>
        </authorList>
    </citation>
    <scope>NUCLEOTIDE SEQUENCE [LARGE SCALE GENOMIC DNA]</scope>
    <source>
        <strain evidence="2 3">Japan</strain>
    </source>
</reference>
<dbReference type="Gene3D" id="3.40.720.10">
    <property type="entry name" value="Alkaline Phosphatase, subunit A"/>
    <property type="match status" value="1"/>
</dbReference>
<protein>
    <submittedName>
        <fullName evidence="2">DnaJ homolog subfamily B member</fullName>
    </submittedName>
</protein>
<dbReference type="PANTHER" id="PTHR10974">
    <property type="entry name" value="FI08016P-RELATED"/>
    <property type="match status" value="1"/>
</dbReference>
<dbReference type="CDD" id="cd16021">
    <property type="entry name" value="ALP_like"/>
    <property type="match status" value="1"/>
</dbReference>
<evidence type="ECO:0000313" key="3">
    <source>
        <dbReference type="Proteomes" id="UP001307889"/>
    </source>
</evidence>
<keyword evidence="1" id="KW-1133">Transmembrane helix</keyword>
<dbReference type="Proteomes" id="UP001307889">
    <property type="component" value="Chromosome 13"/>
</dbReference>
<gene>
    <name evidence="2" type="ORF">NTJ_15001</name>
</gene>
<dbReference type="Pfam" id="PF02995">
    <property type="entry name" value="DUF229"/>
    <property type="match status" value="1"/>
</dbReference>
<organism evidence="2 3">
    <name type="scientific">Nesidiocoris tenuis</name>
    <dbReference type="NCBI Taxonomy" id="355587"/>
    <lineage>
        <taxon>Eukaryota</taxon>
        <taxon>Metazoa</taxon>
        <taxon>Ecdysozoa</taxon>
        <taxon>Arthropoda</taxon>
        <taxon>Hexapoda</taxon>
        <taxon>Insecta</taxon>
        <taxon>Pterygota</taxon>
        <taxon>Neoptera</taxon>
        <taxon>Paraneoptera</taxon>
        <taxon>Hemiptera</taxon>
        <taxon>Heteroptera</taxon>
        <taxon>Panheteroptera</taxon>
        <taxon>Cimicomorpha</taxon>
        <taxon>Miridae</taxon>
        <taxon>Dicyphina</taxon>
        <taxon>Nesidiocoris</taxon>
    </lineage>
</organism>
<dbReference type="InterPro" id="IPR004245">
    <property type="entry name" value="DUF229"/>
</dbReference>
<dbReference type="PANTHER" id="PTHR10974:SF6">
    <property type="entry name" value="PROTEIN CBG19234"/>
    <property type="match status" value="1"/>
</dbReference>
<dbReference type="SUPFAM" id="SSF53649">
    <property type="entry name" value="Alkaline phosphatase-like"/>
    <property type="match status" value="1"/>
</dbReference>
<feature type="transmembrane region" description="Helical" evidence="1">
    <location>
        <begin position="12"/>
        <end position="33"/>
    </location>
</feature>
<proteinExistence type="predicted"/>
<dbReference type="EMBL" id="AP028921">
    <property type="protein sequence ID" value="BET02183.1"/>
    <property type="molecule type" value="Genomic_DNA"/>
</dbReference>